<accession>A0A1H9QZ05</accession>
<keyword evidence="1" id="KW-0472">Membrane</keyword>
<feature type="transmembrane region" description="Helical" evidence="1">
    <location>
        <begin position="150"/>
        <end position="174"/>
    </location>
</feature>
<feature type="transmembrane region" description="Helical" evidence="1">
    <location>
        <begin position="38"/>
        <end position="61"/>
    </location>
</feature>
<feature type="transmembrane region" description="Helical" evidence="1">
    <location>
        <begin position="6"/>
        <end position="26"/>
    </location>
</feature>
<keyword evidence="1" id="KW-0812">Transmembrane</keyword>
<dbReference type="AlphaFoldDB" id="A0A1H9QZ05"/>
<dbReference type="STRING" id="1121357.SAMN05661109_00718"/>
<name>A0A1H9QZ05_9CORY</name>
<feature type="transmembrane region" description="Helical" evidence="1">
    <location>
        <begin position="117"/>
        <end position="138"/>
    </location>
</feature>
<keyword evidence="3" id="KW-1185">Reference proteome</keyword>
<reference evidence="3" key="1">
    <citation type="submission" date="2016-10" db="EMBL/GenBank/DDBJ databases">
        <authorList>
            <person name="Varghese N."/>
            <person name="Submissions S."/>
        </authorList>
    </citation>
    <scope>NUCLEOTIDE SEQUENCE [LARGE SCALE GENOMIC DNA]</scope>
    <source>
        <strain evidence="3">DSM 20524</strain>
    </source>
</reference>
<evidence type="ECO:0000313" key="3">
    <source>
        <dbReference type="Proteomes" id="UP000198929"/>
    </source>
</evidence>
<dbReference type="EMBL" id="FOGQ01000002">
    <property type="protein sequence ID" value="SER65696.1"/>
    <property type="molecule type" value="Genomic_DNA"/>
</dbReference>
<protein>
    <recommendedName>
        <fullName evidence="4">Sap, sulfolipid-1-addressing protein</fullName>
    </recommendedName>
</protein>
<evidence type="ECO:0008006" key="4">
    <source>
        <dbReference type="Google" id="ProtNLM"/>
    </source>
</evidence>
<gene>
    <name evidence="2" type="ORF">SAMN05661109_00718</name>
</gene>
<proteinExistence type="predicted"/>
<feature type="transmembrane region" description="Helical" evidence="1">
    <location>
        <begin position="195"/>
        <end position="216"/>
    </location>
</feature>
<organism evidence="2 3">
    <name type="scientific">Corynebacterium cystitidis DSM 20524</name>
    <dbReference type="NCBI Taxonomy" id="1121357"/>
    <lineage>
        <taxon>Bacteria</taxon>
        <taxon>Bacillati</taxon>
        <taxon>Actinomycetota</taxon>
        <taxon>Actinomycetes</taxon>
        <taxon>Mycobacteriales</taxon>
        <taxon>Corynebacteriaceae</taxon>
        <taxon>Corynebacterium</taxon>
    </lineage>
</organism>
<sequence>MLAALQFALIDSINLLLIAVIVAVGIATPQIRGKYAKITSLLIAGDWLGVAALSLPVLLLFDQVRHHIQAFLDGPIFGWILIGTGLIVGLMALKGGDNSKLVEFIMAPLRDAGPKTVLMGFALGVIQSATSAPFYFGLAILAAEEVASRYIFLILYATVALSLPTVTAILVWVVRQRPQSVVGKLFEKARNDPERLSLIASWAVALMLIGLGVAHLA</sequence>
<keyword evidence="1" id="KW-1133">Transmembrane helix</keyword>
<dbReference type="Proteomes" id="UP000198929">
    <property type="component" value="Unassembled WGS sequence"/>
</dbReference>
<evidence type="ECO:0000256" key="1">
    <source>
        <dbReference type="SAM" id="Phobius"/>
    </source>
</evidence>
<evidence type="ECO:0000313" key="2">
    <source>
        <dbReference type="EMBL" id="SER65696.1"/>
    </source>
</evidence>
<dbReference type="RefSeq" id="WP_092256259.1">
    <property type="nucleotide sequence ID" value="NZ_CP047199.1"/>
</dbReference>
<feature type="transmembrane region" description="Helical" evidence="1">
    <location>
        <begin position="76"/>
        <end position="96"/>
    </location>
</feature>